<evidence type="ECO:0000313" key="3">
    <source>
        <dbReference type="Proteomes" id="UP000236291"/>
    </source>
</evidence>
<accession>A0A2K3JMM0</accession>
<feature type="transmembrane region" description="Helical" evidence="1">
    <location>
        <begin position="19"/>
        <end position="38"/>
    </location>
</feature>
<reference evidence="2 3" key="2">
    <citation type="journal article" date="2017" name="Front. Plant Sci.">
        <title>Gene Classification and Mining of Molecular Markers Useful in Red Clover (Trifolium pratense) Breeding.</title>
        <authorList>
            <person name="Istvanek J."/>
            <person name="Dluhosova J."/>
            <person name="Dluhos P."/>
            <person name="Patkova L."/>
            <person name="Nedelnik J."/>
            <person name="Repkova J."/>
        </authorList>
    </citation>
    <scope>NUCLEOTIDE SEQUENCE [LARGE SCALE GENOMIC DNA]</scope>
    <source>
        <strain evidence="3">cv. Tatra</strain>
        <tissue evidence="2">Young leaves</tissue>
    </source>
</reference>
<feature type="non-terminal residue" evidence="2">
    <location>
        <position position="39"/>
    </location>
</feature>
<dbReference type="EMBL" id="ASHM01070971">
    <property type="protein sequence ID" value="PNX55287.1"/>
    <property type="molecule type" value="Genomic_DNA"/>
</dbReference>
<evidence type="ECO:0000313" key="2">
    <source>
        <dbReference type="EMBL" id="PNX55287.1"/>
    </source>
</evidence>
<proteinExistence type="predicted"/>
<sequence length="39" mass="3982">MGVSVEEAAFCLGAGAPLWAPRVAGLSVSFLICGFLVLE</sequence>
<protein>
    <submittedName>
        <fullName evidence="2">Uncharacterized protein</fullName>
    </submittedName>
</protein>
<dbReference type="Proteomes" id="UP000236291">
    <property type="component" value="Unassembled WGS sequence"/>
</dbReference>
<name>A0A2K3JMM0_TRIPR</name>
<reference evidence="2 3" key="1">
    <citation type="journal article" date="2014" name="Am. J. Bot.">
        <title>Genome assembly and annotation for red clover (Trifolium pratense; Fabaceae).</title>
        <authorList>
            <person name="Istvanek J."/>
            <person name="Jaros M."/>
            <person name="Krenek A."/>
            <person name="Repkova J."/>
        </authorList>
    </citation>
    <scope>NUCLEOTIDE SEQUENCE [LARGE SCALE GENOMIC DNA]</scope>
    <source>
        <strain evidence="3">cv. Tatra</strain>
        <tissue evidence="2">Young leaves</tissue>
    </source>
</reference>
<evidence type="ECO:0000256" key="1">
    <source>
        <dbReference type="SAM" id="Phobius"/>
    </source>
</evidence>
<comment type="caution">
    <text evidence="2">The sequence shown here is derived from an EMBL/GenBank/DDBJ whole genome shotgun (WGS) entry which is preliminary data.</text>
</comment>
<keyword evidence="1" id="KW-0812">Transmembrane</keyword>
<keyword evidence="1" id="KW-1133">Transmembrane helix</keyword>
<gene>
    <name evidence="2" type="ORF">L195_g048914</name>
</gene>
<keyword evidence="1" id="KW-0472">Membrane</keyword>
<organism evidence="2 3">
    <name type="scientific">Trifolium pratense</name>
    <name type="common">Red clover</name>
    <dbReference type="NCBI Taxonomy" id="57577"/>
    <lineage>
        <taxon>Eukaryota</taxon>
        <taxon>Viridiplantae</taxon>
        <taxon>Streptophyta</taxon>
        <taxon>Embryophyta</taxon>
        <taxon>Tracheophyta</taxon>
        <taxon>Spermatophyta</taxon>
        <taxon>Magnoliopsida</taxon>
        <taxon>eudicotyledons</taxon>
        <taxon>Gunneridae</taxon>
        <taxon>Pentapetalae</taxon>
        <taxon>rosids</taxon>
        <taxon>fabids</taxon>
        <taxon>Fabales</taxon>
        <taxon>Fabaceae</taxon>
        <taxon>Papilionoideae</taxon>
        <taxon>50 kb inversion clade</taxon>
        <taxon>NPAAA clade</taxon>
        <taxon>Hologalegina</taxon>
        <taxon>IRL clade</taxon>
        <taxon>Trifolieae</taxon>
        <taxon>Trifolium</taxon>
    </lineage>
</organism>
<dbReference type="AlphaFoldDB" id="A0A2K3JMM0"/>